<dbReference type="EMBL" id="JNSK01000003">
    <property type="protein sequence ID" value="KGA20388.1"/>
    <property type="molecule type" value="Genomic_DNA"/>
</dbReference>
<dbReference type="Gene3D" id="3.30.470.10">
    <property type="match status" value="1"/>
</dbReference>
<comment type="similarity">
    <text evidence="1">Belongs to the class-IV pyridoxal-phosphate-dependent aminotransferase family.</text>
</comment>
<organism evidence="2">
    <name type="scientific">freshwater metagenome</name>
    <dbReference type="NCBI Taxonomy" id="449393"/>
    <lineage>
        <taxon>unclassified sequences</taxon>
        <taxon>metagenomes</taxon>
        <taxon>ecological metagenomes</taxon>
    </lineage>
</organism>
<accession>A0A094SP29</accession>
<comment type="caution">
    <text evidence="2">The sequence shown here is derived from an EMBL/GenBank/DDBJ whole genome shotgun (WGS) entry which is preliminary data.</text>
</comment>
<dbReference type="Gene3D" id="3.20.10.10">
    <property type="entry name" value="D-amino Acid Aminotransferase, subunit A, domain 2"/>
    <property type="match status" value="1"/>
</dbReference>
<gene>
    <name evidence="2" type="ORF">GM50_1525</name>
</gene>
<dbReference type="AlphaFoldDB" id="A0A094SP29"/>
<evidence type="ECO:0008006" key="3">
    <source>
        <dbReference type="Google" id="ProtNLM"/>
    </source>
</evidence>
<dbReference type="Pfam" id="PF01063">
    <property type="entry name" value="Aminotran_4"/>
    <property type="match status" value="1"/>
</dbReference>
<evidence type="ECO:0000313" key="2">
    <source>
        <dbReference type="EMBL" id="KGA20388.1"/>
    </source>
</evidence>
<sequence>MGRDPTQGPNLNRYCGRNAVKIWVDHSLTDETEQYLGADGWPLGSGIFETVRTEDSRPQLLSRHMRRVLLSARHLGISLPDEDHILDAIEHVISAEPHPVGRLRLSFSSDHFVATHEAYLSKASHLVVEIYRTSGSTSERQHKVFPYTHHLDLLAKATEHGVDEFICVDELGRVTEGAVSNVALRIAGQWITPPITSGILPGVIRALAIERCDFLVREISENDLMSCEGAIAMSSLKIALPIASIDTRPIEIDSDSEQMCLKLRELARTL</sequence>
<evidence type="ECO:0000256" key="1">
    <source>
        <dbReference type="ARBA" id="ARBA00009320"/>
    </source>
</evidence>
<dbReference type="InterPro" id="IPR001544">
    <property type="entry name" value="Aminotrans_IV"/>
</dbReference>
<dbReference type="PANTHER" id="PTHR42743:SF11">
    <property type="entry name" value="AMINODEOXYCHORISMATE LYASE"/>
    <property type="match status" value="1"/>
</dbReference>
<dbReference type="InterPro" id="IPR050571">
    <property type="entry name" value="Class-IV_PLP-Dep_Aminotrnsfr"/>
</dbReference>
<dbReference type="GO" id="GO:0003824">
    <property type="term" value="F:catalytic activity"/>
    <property type="evidence" value="ECO:0007669"/>
    <property type="project" value="InterPro"/>
</dbReference>
<reference evidence="2" key="1">
    <citation type="submission" date="2014-05" db="EMBL/GenBank/DDBJ databases">
        <title>Key roles for freshwater Actinobacteria revealed by deep metagenomic sequencing.</title>
        <authorList>
            <person name="Ghai R."/>
            <person name="Mizuno C.M."/>
            <person name="Picazo A."/>
            <person name="Camacho A."/>
            <person name="Rodriguez-Valera F."/>
        </authorList>
    </citation>
    <scope>NUCLEOTIDE SEQUENCE</scope>
</reference>
<dbReference type="PANTHER" id="PTHR42743">
    <property type="entry name" value="AMINO-ACID AMINOTRANSFERASE"/>
    <property type="match status" value="1"/>
</dbReference>
<dbReference type="InterPro" id="IPR043131">
    <property type="entry name" value="BCAT-like_N"/>
</dbReference>
<dbReference type="SUPFAM" id="SSF56752">
    <property type="entry name" value="D-aminoacid aminotransferase-like PLP-dependent enzymes"/>
    <property type="match status" value="1"/>
</dbReference>
<protein>
    <recommendedName>
        <fullName evidence="3">Aminotransferase class IV</fullName>
    </recommendedName>
</protein>
<dbReference type="InterPro" id="IPR036038">
    <property type="entry name" value="Aminotransferase-like"/>
</dbReference>
<dbReference type="InterPro" id="IPR043132">
    <property type="entry name" value="BCAT-like_C"/>
</dbReference>
<dbReference type="GO" id="GO:0046394">
    <property type="term" value="P:carboxylic acid biosynthetic process"/>
    <property type="evidence" value="ECO:0007669"/>
    <property type="project" value="UniProtKB-ARBA"/>
</dbReference>
<proteinExistence type="inferred from homology"/>
<name>A0A094SP29_9ZZZZ</name>